<gene>
    <name evidence="1" type="ORF">QAD02_020080</name>
</gene>
<keyword evidence="2" id="KW-1185">Reference proteome</keyword>
<proteinExistence type="predicted"/>
<name>A0ACC2PMH5_9HYME</name>
<dbReference type="Proteomes" id="UP001239111">
    <property type="component" value="Chromosome 1"/>
</dbReference>
<reference evidence="1" key="1">
    <citation type="submission" date="2023-04" db="EMBL/GenBank/DDBJ databases">
        <title>A chromosome-level genome assembly of the parasitoid wasp Eretmocerus hayati.</title>
        <authorList>
            <person name="Zhong Y."/>
            <person name="Liu S."/>
            <person name="Liu Y."/>
        </authorList>
    </citation>
    <scope>NUCLEOTIDE SEQUENCE</scope>
    <source>
        <strain evidence="1">ZJU_SS_LIU_2023</strain>
    </source>
</reference>
<comment type="caution">
    <text evidence="1">The sequence shown here is derived from an EMBL/GenBank/DDBJ whole genome shotgun (WGS) entry which is preliminary data.</text>
</comment>
<dbReference type="EMBL" id="CM056741">
    <property type="protein sequence ID" value="KAJ8684288.1"/>
    <property type="molecule type" value="Genomic_DNA"/>
</dbReference>
<protein>
    <submittedName>
        <fullName evidence="1">Uncharacterized protein</fullName>
    </submittedName>
</protein>
<organism evidence="1 2">
    <name type="scientific">Eretmocerus hayati</name>
    <dbReference type="NCBI Taxonomy" id="131215"/>
    <lineage>
        <taxon>Eukaryota</taxon>
        <taxon>Metazoa</taxon>
        <taxon>Ecdysozoa</taxon>
        <taxon>Arthropoda</taxon>
        <taxon>Hexapoda</taxon>
        <taxon>Insecta</taxon>
        <taxon>Pterygota</taxon>
        <taxon>Neoptera</taxon>
        <taxon>Endopterygota</taxon>
        <taxon>Hymenoptera</taxon>
        <taxon>Apocrita</taxon>
        <taxon>Proctotrupomorpha</taxon>
        <taxon>Chalcidoidea</taxon>
        <taxon>Aphelinidae</taxon>
        <taxon>Aphelininae</taxon>
        <taxon>Eretmocerus</taxon>
    </lineage>
</organism>
<evidence type="ECO:0000313" key="2">
    <source>
        <dbReference type="Proteomes" id="UP001239111"/>
    </source>
</evidence>
<evidence type="ECO:0000313" key="1">
    <source>
        <dbReference type="EMBL" id="KAJ8684288.1"/>
    </source>
</evidence>
<accession>A0ACC2PMH5</accession>
<sequence length="432" mass="49809">MANKNSQTSHHQGCDRNCNGDLTLDQLPVEVLLQIFDYCLVRDLVRLSQVCSLFYGVTHDELLWLRRSNRSLATNQTSNRFLSRCNPVLGPRTRCQVTQNWESGRYQKNVLFSQRTKLMPWIQLTGEFLWWSGGTQLSGYRRSDPFNPMNRGFHESTPSDFCKFVVKDDYIISGHRDGSIKFWLKEMPFNRNHYQCSIQRAHSKDVETVDEVGDVVISGSADGVLRAWRSPRYQELSNIPLANIRVVSDRIWSLAVDPTGRKLAIGSSGYGDSPLRICDTAGFSHFDSLNHPWRRGAGILDMVWDNPQTLLTCGYDTCIRKWDLRTGKCVSHWTDPTDATIYCIASDYNYTMVTGTQFNCKAVLWDQRKPQYIQLYFMNLRRMSSPIYSVSFDSSHLYGATDQNVVEVKFTGEPNTKKNYREIMKYDNFTSF</sequence>